<dbReference type="Proteomes" id="UP000198287">
    <property type="component" value="Unassembled WGS sequence"/>
</dbReference>
<protein>
    <submittedName>
        <fullName evidence="2">Transposable element Tcb1 transposase</fullName>
    </submittedName>
</protein>
<feature type="region of interest" description="Disordered" evidence="1">
    <location>
        <begin position="456"/>
        <end position="478"/>
    </location>
</feature>
<sequence>MATVLHNEGIGCSKIALKSKFPMSTIQHIVKKWKKTESDANFHGRRHDRVIIKRMEHRIIGKILSTEGFRTRKLHLICNYGPTYKFPLRPSKSDWRKEVWRKPEEAYMSQGMRKTVKHAEGIVTVWASKGWNEVETLHFFESVMTNGGPKPGAQIIKRTIEHLWVELERRISSRKPKSKYELNAILSDSWENISPEVPINLVESMSRYIQTVTEAKGGCWNSAKYSPLFPNCPVVFNFEFPEFHALETPDINLHNTTIYEFHALETPDINPPETPMIQVRGINFEFPEFHALETPDINPPETPIYAEFHALETPDINPPETPINGSHKSAGIPPAPLNSNFFHALETPDIHPPDTPIYAGHKPAGIPPAPLNSNFVENFKLNGFLQFRTKGSSKLTVYTVITTLRKIQSCISIEFLKYGDNQSSPLRNNFQDVKIQTMFSSFPRVEGFRSLCGPTRRKSHFTPTRRHVGNPTDGDMKAAPQMNKFKALHFGDDWAKNLIIPQESGCGCVWAIGVDGSWAAGGQRRGGGRVDVHSGLGYLPIHITLTG</sequence>
<dbReference type="GO" id="GO:0003676">
    <property type="term" value="F:nucleic acid binding"/>
    <property type="evidence" value="ECO:0007669"/>
    <property type="project" value="InterPro"/>
</dbReference>
<reference evidence="2 3" key="1">
    <citation type="submission" date="2015-12" db="EMBL/GenBank/DDBJ databases">
        <title>The genome of Folsomia candida.</title>
        <authorList>
            <person name="Faddeeva A."/>
            <person name="Derks M.F."/>
            <person name="Anvar Y."/>
            <person name="Smit S."/>
            <person name="Van Straalen N."/>
            <person name="Roelofs D."/>
        </authorList>
    </citation>
    <scope>NUCLEOTIDE SEQUENCE [LARGE SCALE GENOMIC DNA]</scope>
    <source>
        <strain evidence="2 3">VU population</strain>
        <tissue evidence="2">Whole body</tissue>
    </source>
</reference>
<dbReference type="InterPro" id="IPR036397">
    <property type="entry name" value="RNaseH_sf"/>
</dbReference>
<proteinExistence type="predicted"/>
<dbReference type="EMBL" id="LNIX01000005">
    <property type="protein sequence ID" value="OXA54360.1"/>
    <property type="molecule type" value="Genomic_DNA"/>
</dbReference>
<name>A0A226EAC7_FOLCA</name>
<accession>A0A226EAC7</accession>
<evidence type="ECO:0000313" key="2">
    <source>
        <dbReference type="EMBL" id="OXA54360.1"/>
    </source>
</evidence>
<dbReference type="Gene3D" id="1.10.10.10">
    <property type="entry name" value="Winged helix-like DNA-binding domain superfamily/Winged helix DNA-binding domain"/>
    <property type="match status" value="1"/>
</dbReference>
<evidence type="ECO:0000256" key="1">
    <source>
        <dbReference type="SAM" id="MobiDB-lite"/>
    </source>
</evidence>
<comment type="caution">
    <text evidence="2">The sequence shown here is derived from an EMBL/GenBank/DDBJ whole genome shotgun (WGS) entry which is preliminary data.</text>
</comment>
<organism evidence="2 3">
    <name type="scientific">Folsomia candida</name>
    <name type="common">Springtail</name>
    <dbReference type="NCBI Taxonomy" id="158441"/>
    <lineage>
        <taxon>Eukaryota</taxon>
        <taxon>Metazoa</taxon>
        <taxon>Ecdysozoa</taxon>
        <taxon>Arthropoda</taxon>
        <taxon>Hexapoda</taxon>
        <taxon>Collembola</taxon>
        <taxon>Entomobryomorpha</taxon>
        <taxon>Isotomoidea</taxon>
        <taxon>Isotomidae</taxon>
        <taxon>Proisotominae</taxon>
        <taxon>Folsomia</taxon>
    </lineage>
</organism>
<evidence type="ECO:0000313" key="3">
    <source>
        <dbReference type="Proteomes" id="UP000198287"/>
    </source>
</evidence>
<dbReference type="Gene3D" id="3.30.420.10">
    <property type="entry name" value="Ribonuclease H-like superfamily/Ribonuclease H"/>
    <property type="match status" value="1"/>
</dbReference>
<dbReference type="InterPro" id="IPR036388">
    <property type="entry name" value="WH-like_DNA-bd_sf"/>
</dbReference>
<dbReference type="AlphaFoldDB" id="A0A226EAC7"/>
<gene>
    <name evidence="2" type="ORF">Fcan01_11630</name>
</gene>
<feature type="compositionally biased region" description="Basic residues" evidence="1">
    <location>
        <begin position="456"/>
        <end position="468"/>
    </location>
</feature>
<keyword evidence="3" id="KW-1185">Reference proteome</keyword>